<keyword evidence="1" id="KW-1133">Transmembrane helix</keyword>
<keyword evidence="3" id="KW-1185">Reference proteome</keyword>
<accession>A0A3D9LM55</accession>
<reference evidence="2 3" key="1">
    <citation type="submission" date="2018-07" db="EMBL/GenBank/DDBJ databases">
        <title>Genomic Encyclopedia of Type Strains, Phase III (KMG-III): the genomes of soil and plant-associated and newly described type strains.</title>
        <authorList>
            <person name="Whitman W."/>
        </authorList>
    </citation>
    <scope>NUCLEOTIDE SEQUENCE [LARGE SCALE GENOMIC DNA]</scope>
    <source>
        <strain evidence="2 3">CECT 7948</strain>
    </source>
</reference>
<evidence type="ECO:0000256" key="1">
    <source>
        <dbReference type="SAM" id="Phobius"/>
    </source>
</evidence>
<sequence>MTKRQVFRIILGIITISIIGGIIWLKKTEKEINQTSKKSFREYNAKNRDLFNDNDFNVNFESNNILNFKTKIKNPFSEIIEESKLSLKLILTYKKGTLKYTSIIRNSDPFEHRWKYFDFDVFFNQMDFTKLDLEKVKEFPEYETLIDTYRKASKGKNNRYYFNDGSYIDEKGYKYNLSLYKKELNDLKKQYNKQRRNQLEKGLIEFEKYFYNDVYSENHFKVNRNSVFNSNCNIHLEIFDDFTQQNDSLDIKTIPTINLFKVEKAILEVYLKASNTNGFYFNDKVKSINITEKWNDHFVSQKNVKTKEYESSNAIKISIPNSLEQGKTKADSQTGGKEDIFGQTEVKIAESELVFQPKDTNDKTKINIKYSKNIFSKKLPKWNQPLSSETIQSIEESTKNELNSYHKKTNSNLELKWLTTESGKINNNVYTKLSYLTKNVNETNEISYYIFFNVYDNVIITYTRNINNKTKWDSIFLEALKTFEFKNKK</sequence>
<comment type="caution">
    <text evidence="2">The sequence shown here is derived from an EMBL/GenBank/DDBJ whole genome shotgun (WGS) entry which is preliminary data.</text>
</comment>
<evidence type="ECO:0000313" key="3">
    <source>
        <dbReference type="Proteomes" id="UP000256919"/>
    </source>
</evidence>
<name>A0A3D9LM55_9FLAO</name>
<protein>
    <submittedName>
        <fullName evidence="2">Uncharacterized protein</fullName>
    </submittedName>
</protein>
<dbReference type="RefSeq" id="WP_115813007.1">
    <property type="nucleotide sequence ID" value="NZ_QREI01000014.1"/>
</dbReference>
<organism evidence="2 3">
    <name type="scientific">Winogradskyella pacifica</name>
    <dbReference type="NCBI Taxonomy" id="664642"/>
    <lineage>
        <taxon>Bacteria</taxon>
        <taxon>Pseudomonadati</taxon>
        <taxon>Bacteroidota</taxon>
        <taxon>Flavobacteriia</taxon>
        <taxon>Flavobacteriales</taxon>
        <taxon>Flavobacteriaceae</taxon>
        <taxon>Winogradskyella</taxon>
    </lineage>
</organism>
<keyword evidence="1" id="KW-0472">Membrane</keyword>
<gene>
    <name evidence="2" type="ORF">DFQ09_1145</name>
</gene>
<dbReference type="EMBL" id="QREI01000014">
    <property type="protein sequence ID" value="REE07644.1"/>
    <property type="molecule type" value="Genomic_DNA"/>
</dbReference>
<dbReference type="AlphaFoldDB" id="A0A3D9LM55"/>
<keyword evidence="1" id="KW-0812">Transmembrane</keyword>
<feature type="transmembrane region" description="Helical" evidence="1">
    <location>
        <begin position="6"/>
        <end position="25"/>
    </location>
</feature>
<evidence type="ECO:0000313" key="2">
    <source>
        <dbReference type="EMBL" id="REE07644.1"/>
    </source>
</evidence>
<proteinExistence type="predicted"/>
<dbReference type="Proteomes" id="UP000256919">
    <property type="component" value="Unassembled WGS sequence"/>
</dbReference>
<dbReference type="OrthoDB" id="9820284at2"/>